<dbReference type="Pfam" id="PF00440">
    <property type="entry name" value="TetR_N"/>
    <property type="match status" value="1"/>
</dbReference>
<name>A0A2R8B3U8_9RHOB</name>
<proteinExistence type="predicted"/>
<accession>A0A2R8B3U8</accession>
<dbReference type="InterPro" id="IPR009057">
    <property type="entry name" value="Homeodomain-like_sf"/>
</dbReference>
<dbReference type="InterPro" id="IPR050109">
    <property type="entry name" value="HTH-type_TetR-like_transc_reg"/>
</dbReference>
<evidence type="ECO:0000256" key="3">
    <source>
        <dbReference type="ARBA" id="ARBA00023125"/>
    </source>
</evidence>
<feature type="region of interest" description="Disordered" evidence="6">
    <location>
        <begin position="1"/>
        <end position="20"/>
    </location>
</feature>
<evidence type="ECO:0000256" key="4">
    <source>
        <dbReference type="ARBA" id="ARBA00023163"/>
    </source>
</evidence>
<dbReference type="Pfam" id="PF13977">
    <property type="entry name" value="TetR_C_6"/>
    <property type="match status" value="1"/>
</dbReference>
<sequence length="225" mass="24647">MTRREMTERPRKERAENAERRRDQIIDATLRSIVRNGLSGTTLASVSDEAGLSQGVAVFYFRNKQSLLGAALRRQYETYQVHWQTAVAEAGPDPAAQIVALIRSDFSPAICNAESLIIWHAFWGEANARPIYGEISGSFEAERALAMRSACTALLQAEGRSVTAADDIAVGIDAMTDGLWLAMYLSDQAPDLDRPMRLAATYLSAAFPAHTDHFRTGLGIKSDAV</sequence>
<feature type="domain" description="HTH tetR-type" evidence="7">
    <location>
        <begin position="19"/>
        <end position="79"/>
    </location>
</feature>
<reference evidence="8 9" key="1">
    <citation type="submission" date="2018-03" db="EMBL/GenBank/DDBJ databases">
        <authorList>
            <person name="Keele B.F."/>
        </authorList>
    </citation>
    <scope>NUCLEOTIDE SEQUENCE [LARGE SCALE GENOMIC DNA]</scope>
    <source>
        <strain evidence="8 9">CECT 8626</strain>
    </source>
</reference>
<dbReference type="GO" id="GO:0000976">
    <property type="term" value="F:transcription cis-regulatory region binding"/>
    <property type="evidence" value="ECO:0007669"/>
    <property type="project" value="TreeGrafter"/>
</dbReference>
<evidence type="ECO:0000256" key="5">
    <source>
        <dbReference type="PROSITE-ProRule" id="PRU00335"/>
    </source>
</evidence>
<keyword evidence="9" id="KW-1185">Reference proteome</keyword>
<dbReference type="InterPro" id="IPR039538">
    <property type="entry name" value="BetI_C"/>
</dbReference>
<protein>
    <submittedName>
        <fullName evidence="8">HTH-type transcriptional regulator BetI</fullName>
    </submittedName>
</protein>
<dbReference type="InterPro" id="IPR036271">
    <property type="entry name" value="Tet_transcr_reg_TetR-rel_C_sf"/>
</dbReference>
<dbReference type="PANTHER" id="PTHR30055">
    <property type="entry name" value="HTH-TYPE TRANSCRIPTIONAL REGULATOR RUTR"/>
    <property type="match status" value="1"/>
</dbReference>
<dbReference type="RefSeq" id="WP_181366350.1">
    <property type="nucleotide sequence ID" value="NZ_OMOQ01000001.1"/>
</dbReference>
<organism evidence="8 9">
    <name type="scientific">Albidovulum aquaemixtae</name>
    <dbReference type="NCBI Taxonomy" id="1542388"/>
    <lineage>
        <taxon>Bacteria</taxon>
        <taxon>Pseudomonadati</taxon>
        <taxon>Pseudomonadota</taxon>
        <taxon>Alphaproteobacteria</taxon>
        <taxon>Rhodobacterales</taxon>
        <taxon>Paracoccaceae</taxon>
        <taxon>Albidovulum</taxon>
    </lineage>
</organism>
<evidence type="ECO:0000313" key="9">
    <source>
        <dbReference type="Proteomes" id="UP000244924"/>
    </source>
</evidence>
<evidence type="ECO:0000256" key="2">
    <source>
        <dbReference type="ARBA" id="ARBA00023015"/>
    </source>
</evidence>
<dbReference type="PROSITE" id="PS50977">
    <property type="entry name" value="HTH_TETR_2"/>
    <property type="match status" value="1"/>
</dbReference>
<evidence type="ECO:0000313" key="8">
    <source>
        <dbReference type="EMBL" id="SPH17262.1"/>
    </source>
</evidence>
<keyword evidence="3 5" id="KW-0238">DNA-binding</keyword>
<evidence type="ECO:0000256" key="6">
    <source>
        <dbReference type="SAM" id="MobiDB-lite"/>
    </source>
</evidence>
<evidence type="ECO:0000259" key="7">
    <source>
        <dbReference type="PROSITE" id="PS50977"/>
    </source>
</evidence>
<dbReference type="Gene3D" id="1.10.357.10">
    <property type="entry name" value="Tetracycline Repressor, domain 2"/>
    <property type="match status" value="1"/>
</dbReference>
<keyword evidence="2" id="KW-0805">Transcription regulation</keyword>
<evidence type="ECO:0000256" key="1">
    <source>
        <dbReference type="ARBA" id="ARBA00022491"/>
    </source>
</evidence>
<keyword evidence="4" id="KW-0804">Transcription</keyword>
<keyword evidence="1" id="KW-0678">Repressor</keyword>
<dbReference type="EMBL" id="OMOQ01000001">
    <property type="protein sequence ID" value="SPH17262.1"/>
    <property type="molecule type" value="Genomic_DNA"/>
</dbReference>
<dbReference type="InterPro" id="IPR001647">
    <property type="entry name" value="HTH_TetR"/>
</dbReference>
<dbReference type="GO" id="GO:0003700">
    <property type="term" value="F:DNA-binding transcription factor activity"/>
    <property type="evidence" value="ECO:0007669"/>
    <property type="project" value="TreeGrafter"/>
</dbReference>
<dbReference type="PANTHER" id="PTHR30055:SF234">
    <property type="entry name" value="HTH-TYPE TRANSCRIPTIONAL REGULATOR BETI"/>
    <property type="match status" value="1"/>
</dbReference>
<dbReference type="SUPFAM" id="SSF46689">
    <property type="entry name" value="Homeodomain-like"/>
    <property type="match status" value="1"/>
</dbReference>
<feature type="DNA-binding region" description="H-T-H motif" evidence="5">
    <location>
        <begin position="42"/>
        <end position="61"/>
    </location>
</feature>
<dbReference type="AlphaFoldDB" id="A0A2R8B3U8"/>
<gene>
    <name evidence="8" type="primary">betI_1</name>
    <name evidence="8" type="ORF">DEA8626_00778</name>
</gene>
<dbReference type="Proteomes" id="UP000244924">
    <property type="component" value="Unassembled WGS sequence"/>
</dbReference>
<dbReference type="SUPFAM" id="SSF48498">
    <property type="entry name" value="Tetracyclin repressor-like, C-terminal domain"/>
    <property type="match status" value="1"/>
</dbReference>